<organism evidence="3 4">
    <name type="scientific">Candidatus Egerieisoma faecipullorum</name>
    <dbReference type="NCBI Taxonomy" id="2840963"/>
    <lineage>
        <taxon>Bacteria</taxon>
        <taxon>Bacillati</taxon>
        <taxon>Bacillota</taxon>
        <taxon>Clostridia</taxon>
        <taxon>Eubacteriales</taxon>
        <taxon>Clostridiaceae</taxon>
        <taxon>Clostridiaceae incertae sedis</taxon>
        <taxon>Candidatus Egerieisoma</taxon>
    </lineage>
</organism>
<comment type="similarity">
    <text evidence="1 2">Belongs to the Iojap/RsfS family.</text>
</comment>
<dbReference type="Proteomes" id="UP000824089">
    <property type="component" value="Unassembled WGS sequence"/>
</dbReference>
<dbReference type="EMBL" id="DVMM01000170">
    <property type="protein sequence ID" value="HIU30194.1"/>
    <property type="molecule type" value="Genomic_DNA"/>
</dbReference>
<keyword evidence="2" id="KW-0963">Cytoplasm</keyword>
<dbReference type="Pfam" id="PF02410">
    <property type="entry name" value="RsfS"/>
    <property type="match status" value="1"/>
</dbReference>
<dbReference type="HAMAP" id="MF_01477">
    <property type="entry name" value="Iojap_RsfS"/>
    <property type="match status" value="1"/>
</dbReference>
<comment type="subunit">
    <text evidence="2">Interacts with ribosomal protein uL14 (rplN).</text>
</comment>
<comment type="subcellular location">
    <subcellularLocation>
        <location evidence="2">Cytoplasm</location>
    </subcellularLocation>
</comment>
<dbReference type="GO" id="GO:0042256">
    <property type="term" value="P:cytosolic ribosome assembly"/>
    <property type="evidence" value="ECO:0007669"/>
    <property type="project" value="UniProtKB-UniRule"/>
</dbReference>
<dbReference type="PANTHER" id="PTHR21043">
    <property type="entry name" value="IOJAP SUPERFAMILY ORTHOLOG"/>
    <property type="match status" value="1"/>
</dbReference>
<evidence type="ECO:0000256" key="2">
    <source>
        <dbReference type="HAMAP-Rule" id="MF_01477"/>
    </source>
</evidence>
<proteinExistence type="inferred from homology"/>
<keyword evidence="2" id="KW-0810">Translation regulation</keyword>
<dbReference type="SUPFAM" id="SSF81301">
    <property type="entry name" value="Nucleotidyltransferase"/>
    <property type="match status" value="1"/>
</dbReference>
<protein>
    <recommendedName>
        <fullName evidence="2">Ribosomal silencing factor RsfS</fullName>
    </recommendedName>
</protein>
<reference evidence="3" key="2">
    <citation type="journal article" date="2021" name="PeerJ">
        <title>Extensive microbial diversity within the chicken gut microbiome revealed by metagenomics and culture.</title>
        <authorList>
            <person name="Gilroy R."/>
            <person name="Ravi A."/>
            <person name="Getino M."/>
            <person name="Pursley I."/>
            <person name="Horton D.L."/>
            <person name="Alikhan N.F."/>
            <person name="Baker D."/>
            <person name="Gharbi K."/>
            <person name="Hall N."/>
            <person name="Watson M."/>
            <person name="Adriaenssens E.M."/>
            <person name="Foster-Nyarko E."/>
            <person name="Jarju S."/>
            <person name="Secka A."/>
            <person name="Antonio M."/>
            <person name="Oren A."/>
            <person name="Chaudhuri R.R."/>
            <person name="La Ragione R."/>
            <person name="Hildebrand F."/>
            <person name="Pallen M.J."/>
        </authorList>
    </citation>
    <scope>NUCLEOTIDE SEQUENCE</scope>
    <source>
        <strain evidence="3">CHK195-4489</strain>
    </source>
</reference>
<accession>A0A9D1I8Z6</accession>
<dbReference type="Gene3D" id="3.30.460.10">
    <property type="entry name" value="Beta Polymerase, domain 2"/>
    <property type="match status" value="1"/>
</dbReference>
<dbReference type="AlphaFoldDB" id="A0A9D1I8Z6"/>
<dbReference type="GO" id="GO:0017148">
    <property type="term" value="P:negative regulation of translation"/>
    <property type="evidence" value="ECO:0007669"/>
    <property type="project" value="UniProtKB-UniRule"/>
</dbReference>
<dbReference type="InterPro" id="IPR004394">
    <property type="entry name" value="Iojap/RsfS/C7orf30"/>
</dbReference>
<dbReference type="InterPro" id="IPR043519">
    <property type="entry name" value="NT_sf"/>
</dbReference>
<comment type="function">
    <text evidence="2">Functions as a ribosomal silencing factor. Interacts with ribosomal protein uL14 (rplN), blocking formation of intersubunit bridge B8. Prevents association of the 30S and 50S ribosomal subunits and the formation of functional ribosomes, thus repressing translation.</text>
</comment>
<dbReference type="GO" id="GO:0090071">
    <property type="term" value="P:negative regulation of ribosome biogenesis"/>
    <property type="evidence" value="ECO:0007669"/>
    <property type="project" value="UniProtKB-UniRule"/>
</dbReference>
<sequence length="111" mass="12828">MDKTESRQLTEEIVKILDGRKAKSIEVIHTEKLGAITDYFIICSGTSSTHLRGIADEVLEKLKEKGLQCAHLEGYDTANWILLDYIDVVIHIFQEADREYYNIERLWKDGK</sequence>
<dbReference type="GO" id="GO:0005737">
    <property type="term" value="C:cytoplasm"/>
    <property type="evidence" value="ECO:0007669"/>
    <property type="project" value="UniProtKB-SubCell"/>
</dbReference>
<gene>
    <name evidence="2 3" type="primary">rsfS</name>
    <name evidence="3" type="ORF">IAD50_07865</name>
</gene>
<name>A0A9D1I8Z6_9CLOT</name>
<evidence type="ECO:0000256" key="1">
    <source>
        <dbReference type="ARBA" id="ARBA00010574"/>
    </source>
</evidence>
<dbReference type="GO" id="GO:0043023">
    <property type="term" value="F:ribosomal large subunit binding"/>
    <property type="evidence" value="ECO:0007669"/>
    <property type="project" value="TreeGrafter"/>
</dbReference>
<evidence type="ECO:0000313" key="3">
    <source>
        <dbReference type="EMBL" id="HIU30194.1"/>
    </source>
</evidence>
<comment type="caution">
    <text evidence="3">The sequence shown here is derived from an EMBL/GenBank/DDBJ whole genome shotgun (WGS) entry which is preliminary data.</text>
</comment>
<evidence type="ECO:0000313" key="4">
    <source>
        <dbReference type="Proteomes" id="UP000824089"/>
    </source>
</evidence>
<keyword evidence="2" id="KW-0678">Repressor</keyword>
<reference evidence="3" key="1">
    <citation type="submission" date="2020-10" db="EMBL/GenBank/DDBJ databases">
        <authorList>
            <person name="Gilroy R."/>
        </authorList>
    </citation>
    <scope>NUCLEOTIDE SEQUENCE</scope>
    <source>
        <strain evidence="3">CHK195-4489</strain>
    </source>
</reference>
<dbReference type="NCBIfam" id="TIGR00090">
    <property type="entry name" value="rsfS_iojap_ybeB"/>
    <property type="match status" value="1"/>
</dbReference>
<dbReference type="PANTHER" id="PTHR21043:SF0">
    <property type="entry name" value="MITOCHONDRIAL ASSEMBLY OF RIBOSOMAL LARGE SUBUNIT PROTEIN 1"/>
    <property type="match status" value="1"/>
</dbReference>